<evidence type="ECO:0000313" key="3">
    <source>
        <dbReference type="Proteomes" id="UP000887568"/>
    </source>
</evidence>
<dbReference type="RefSeq" id="XP_038073866.1">
    <property type="nucleotide sequence ID" value="XM_038217938.1"/>
</dbReference>
<organism evidence="2 3">
    <name type="scientific">Patiria miniata</name>
    <name type="common">Bat star</name>
    <name type="synonym">Asterina miniata</name>
    <dbReference type="NCBI Taxonomy" id="46514"/>
    <lineage>
        <taxon>Eukaryota</taxon>
        <taxon>Metazoa</taxon>
        <taxon>Echinodermata</taxon>
        <taxon>Eleutherozoa</taxon>
        <taxon>Asterozoa</taxon>
        <taxon>Asteroidea</taxon>
        <taxon>Valvatacea</taxon>
        <taxon>Valvatida</taxon>
        <taxon>Asterinidae</taxon>
        <taxon>Patiria</taxon>
    </lineage>
</organism>
<feature type="compositionally biased region" description="Low complexity" evidence="1">
    <location>
        <begin position="111"/>
        <end position="132"/>
    </location>
</feature>
<evidence type="ECO:0000313" key="2">
    <source>
        <dbReference type="EnsemblMetazoa" id="XP_038073866.1"/>
    </source>
</evidence>
<dbReference type="OrthoDB" id="10509957at2759"/>
<feature type="region of interest" description="Disordered" evidence="1">
    <location>
        <begin position="95"/>
        <end position="152"/>
    </location>
</feature>
<protein>
    <submittedName>
        <fullName evidence="2">Uncharacterized protein</fullName>
    </submittedName>
</protein>
<dbReference type="GeneID" id="119741967"/>
<dbReference type="Proteomes" id="UP000887568">
    <property type="component" value="Unplaced"/>
</dbReference>
<accession>A0A914BCZ2</accession>
<sequence length="194" mass="21303">MDFKIACALNLSPELVWFSRQSYDEELSASSDCGPDGWPCHYGGYFPEMPHDLGSDGTQSPGRDDTDDEAENVRDDFSLRLFNLEQVIRDEHDLGDQKDDHQPAASGHCQLPLPVRPSVSPSYLPSPTSSSPDCNSPASLMETSYSSSPNLHSPSSFPELMIATSPVLMETLLTPVTVSALQTFSPVEWVYNAF</sequence>
<keyword evidence="3" id="KW-1185">Reference proteome</keyword>
<reference evidence="2" key="1">
    <citation type="submission" date="2022-11" db="UniProtKB">
        <authorList>
            <consortium name="EnsemblMetazoa"/>
        </authorList>
    </citation>
    <scope>IDENTIFICATION</scope>
</reference>
<feature type="region of interest" description="Disordered" evidence="1">
    <location>
        <begin position="49"/>
        <end position="74"/>
    </location>
</feature>
<proteinExistence type="predicted"/>
<dbReference type="AlphaFoldDB" id="A0A914BCZ2"/>
<dbReference type="EnsemblMetazoa" id="XM_038217938.1">
    <property type="protein sequence ID" value="XP_038073866.1"/>
    <property type="gene ID" value="LOC119741967"/>
</dbReference>
<evidence type="ECO:0000256" key="1">
    <source>
        <dbReference type="SAM" id="MobiDB-lite"/>
    </source>
</evidence>
<feature type="compositionally biased region" description="Polar residues" evidence="1">
    <location>
        <begin position="133"/>
        <end position="143"/>
    </location>
</feature>
<name>A0A914BCZ2_PATMI</name>